<name>A0A166HRU8_9AGAM</name>
<dbReference type="EMBL" id="KV417566">
    <property type="protein sequence ID" value="KZP19163.1"/>
    <property type="molecule type" value="Genomic_DNA"/>
</dbReference>
<dbReference type="OrthoDB" id="3268967at2759"/>
<feature type="non-terminal residue" evidence="1">
    <location>
        <position position="1"/>
    </location>
</feature>
<dbReference type="STRING" id="436010.A0A166HRU8"/>
<reference evidence="1 2" key="1">
    <citation type="journal article" date="2016" name="Mol. Biol. Evol.">
        <title>Comparative Genomics of Early-Diverging Mushroom-Forming Fungi Provides Insights into the Origins of Lignocellulose Decay Capabilities.</title>
        <authorList>
            <person name="Nagy L.G."/>
            <person name="Riley R."/>
            <person name="Tritt A."/>
            <person name="Adam C."/>
            <person name="Daum C."/>
            <person name="Floudas D."/>
            <person name="Sun H."/>
            <person name="Yadav J.S."/>
            <person name="Pangilinan J."/>
            <person name="Larsson K.H."/>
            <person name="Matsuura K."/>
            <person name="Barry K."/>
            <person name="Labutti K."/>
            <person name="Kuo R."/>
            <person name="Ohm R.A."/>
            <person name="Bhattacharya S.S."/>
            <person name="Shirouzu T."/>
            <person name="Yoshinaga Y."/>
            <person name="Martin F.M."/>
            <person name="Grigoriev I.V."/>
            <person name="Hibbett D.S."/>
        </authorList>
    </citation>
    <scope>NUCLEOTIDE SEQUENCE [LARGE SCALE GENOMIC DNA]</scope>
    <source>
        <strain evidence="1 2">CBS 109695</strain>
    </source>
</reference>
<dbReference type="AlphaFoldDB" id="A0A166HRU8"/>
<proteinExistence type="predicted"/>
<evidence type="ECO:0000313" key="1">
    <source>
        <dbReference type="EMBL" id="KZP19163.1"/>
    </source>
</evidence>
<protein>
    <recommendedName>
        <fullName evidence="3">Reverse transcriptase RNase H-like domain-containing protein</fullName>
    </recommendedName>
</protein>
<sequence length="108" mass="12143">QEFLSQYEVTISYIKGEDNTVADALSRLPMGTFEDELTFELHVTWANAGVNTVLRVATDSAVLEEIKAGYKMDSFCIKLKDAGMKDVRLINNLWYVGDRLVIPRVGNL</sequence>
<gene>
    <name evidence="1" type="ORF">FIBSPDRAFT_676320</name>
</gene>
<keyword evidence="2" id="KW-1185">Reference proteome</keyword>
<accession>A0A166HRU8</accession>
<evidence type="ECO:0000313" key="2">
    <source>
        <dbReference type="Proteomes" id="UP000076532"/>
    </source>
</evidence>
<dbReference type="Proteomes" id="UP000076532">
    <property type="component" value="Unassembled WGS sequence"/>
</dbReference>
<evidence type="ECO:0008006" key="3">
    <source>
        <dbReference type="Google" id="ProtNLM"/>
    </source>
</evidence>
<organism evidence="1 2">
    <name type="scientific">Athelia psychrophila</name>
    <dbReference type="NCBI Taxonomy" id="1759441"/>
    <lineage>
        <taxon>Eukaryota</taxon>
        <taxon>Fungi</taxon>
        <taxon>Dikarya</taxon>
        <taxon>Basidiomycota</taxon>
        <taxon>Agaricomycotina</taxon>
        <taxon>Agaricomycetes</taxon>
        <taxon>Agaricomycetidae</taxon>
        <taxon>Atheliales</taxon>
        <taxon>Atheliaceae</taxon>
        <taxon>Athelia</taxon>
    </lineage>
</organism>
<feature type="non-terminal residue" evidence="1">
    <location>
        <position position="108"/>
    </location>
</feature>